<dbReference type="PANTHER" id="PTHR47260">
    <property type="entry name" value="UPF0644 PROTEIN PB2B4.06"/>
    <property type="match status" value="1"/>
</dbReference>
<dbReference type="PANTHER" id="PTHR47260:SF6">
    <property type="entry name" value="THIOESTERASE DOMAIN-CONTAINING PROTEIN"/>
    <property type="match status" value="1"/>
</dbReference>
<reference evidence="3" key="1">
    <citation type="journal article" date="2020" name="Stud. Mycol.">
        <title>101 Dothideomycetes genomes: A test case for predicting lifestyles and emergence of pathogens.</title>
        <authorList>
            <person name="Haridas S."/>
            <person name="Albert R."/>
            <person name="Binder M."/>
            <person name="Bloem J."/>
            <person name="LaButti K."/>
            <person name="Salamov A."/>
            <person name="Andreopoulos B."/>
            <person name="Baker S."/>
            <person name="Barry K."/>
            <person name="Bills G."/>
            <person name="Bluhm B."/>
            <person name="Cannon C."/>
            <person name="Castanera R."/>
            <person name="Culley D."/>
            <person name="Daum C."/>
            <person name="Ezra D."/>
            <person name="Gonzalez J."/>
            <person name="Henrissat B."/>
            <person name="Kuo A."/>
            <person name="Liang C."/>
            <person name="Lipzen A."/>
            <person name="Lutzoni F."/>
            <person name="Magnuson J."/>
            <person name="Mondo S."/>
            <person name="Nolan M."/>
            <person name="Ohm R."/>
            <person name="Pangilinan J."/>
            <person name="Park H.-J."/>
            <person name="Ramirez L."/>
            <person name="Alfaro M."/>
            <person name="Sun H."/>
            <person name="Tritt A."/>
            <person name="Yoshinaga Y."/>
            <person name="Zwiers L.-H."/>
            <person name="Turgeon B."/>
            <person name="Goodwin S."/>
            <person name="Spatafora J."/>
            <person name="Crous P."/>
            <person name="Grigoriev I."/>
        </authorList>
    </citation>
    <scope>NUCLEOTIDE SEQUENCE [LARGE SCALE GENOMIC DNA]</scope>
    <source>
        <strain evidence="3">CBS 304.66</strain>
    </source>
</reference>
<organism evidence="2 3">
    <name type="scientific">Lojkania enalia</name>
    <dbReference type="NCBI Taxonomy" id="147567"/>
    <lineage>
        <taxon>Eukaryota</taxon>
        <taxon>Fungi</taxon>
        <taxon>Dikarya</taxon>
        <taxon>Ascomycota</taxon>
        <taxon>Pezizomycotina</taxon>
        <taxon>Dothideomycetes</taxon>
        <taxon>Pleosporomycetidae</taxon>
        <taxon>Pleosporales</taxon>
        <taxon>Pleosporales incertae sedis</taxon>
        <taxon>Lojkania</taxon>
    </lineage>
</organism>
<dbReference type="AlphaFoldDB" id="A0A9P4KHX7"/>
<dbReference type="InterPro" id="IPR029069">
    <property type="entry name" value="HotDog_dom_sf"/>
</dbReference>
<accession>A0A9P4KHX7</accession>
<dbReference type="InterPro" id="IPR006683">
    <property type="entry name" value="Thioestr_dom"/>
</dbReference>
<dbReference type="CDD" id="cd03443">
    <property type="entry name" value="PaaI_thioesterase"/>
    <property type="match status" value="1"/>
</dbReference>
<dbReference type="InterPro" id="IPR052061">
    <property type="entry name" value="PTE-AB_protein"/>
</dbReference>
<dbReference type="SUPFAM" id="SSF54637">
    <property type="entry name" value="Thioesterase/thiol ester dehydrase-isomerase"/>
    <property type="match status" value="1"/>
</dbReference>
<proteinExistence type="predicted"/>
<protein>
    <recommendedName>
        <fullName evidence="1">Thioesterase domain-containing protein</fullName>
    </recommendedName>
</protein>
<dbReference type="Pfam" id="PF03061">
    <property type="entry name" value="4HBT"/>
    <property type="match status" value="1"/>
</dbReference>
<dbReference type="OrthoDB" id="506431at2759"/>
<evidence type="ECO:0000313" key="2">
    <source>
        <dbReference type="EMBL" id="KAF2266539.1"/>
    </source>
</evidence>
<evidence type="ECO:0000259" key="1">
    <source>
        <dbReference type="Pfam" id="PF03061"/>
    </source>
</evidence>
<dbReference type="Proteomes" id="UP000800093">
    <property type="component" value="Unassembled WGS sequence"/>
</dbReference>
<dbReference type="EMBL" id="ML986598">
    <property type="protein sequence ID" value="KAF2266539.1"/>
    <property type="molecule type" value="Genomic_DNA"/>
</dbReference>
<gene>
    <name evidence="2" type="ORF">CC78DRAFT_531645</name>
</gene>
<keyword evidence="3" id="KW-1185">Reference proteome</keyword>
<sequence length="191" mass="21270">MATRDLVYFQSIPWCSYLLNDPEYVITPTSSREPKENTEDALFGETLKTDQTISACLSLYKRPKALGELIEEVKTLFTVGSGVNGYPHVCHGGIVATMIDEVMGILLAVNKNREEAARDSRRPAERMATVTAELTVKYLKPLKTPQTVCVTARFARVEGRKLWIKGTIIDESGTALACAQSIFVQKQREKL</sequence>
<dbReference type="Gene3D" id="3.10.129.10">
    <property type="entry name" value="Hotdog Thioesterase"/>
    <property type="match status" value="1"/>
</dbReference>
<name>A0A9P4KHX7_9PLEO</name>
<evidence type="ECO:0000313" key="3">
    <source>
        <dbReference type="Proteomes" id="UP000800093"/>
    </source>
</evidence>
<feature type="domain" description="Thioesterase" evidence="1">
    <location>
        <begin position="89"/>
        <end position="174"/>
    </location>
</feature>
<comment type="caution">
    <text evidence="2">The sequence shown here is derived from an EMBL/GenBank/DDBJ whole genome shotgun (WGS) entry which is preliminary data.</text>
</comment>